<keyword evidence="6 7" id="KW-0472">Membrane</keyword>
<feature type="transmembrane region" description="Helical" evidence="7">
    <location>
        <begin position="20"/>
        <end position="41"/>
    </location>
</feature>
<feature type="transmembrane region" description="Helical" evidence="7">
    <location>
        <begin position="98"/>
        <end position="122"/>
    </location>
</feature>
<dbReference type="PIRSF" id="PIRSF006060">
    <property type="entry name" value="AA_transporter"/>
    <property type="match status" value="1"/>
</dbReference>
<comment type="caution">
    <text evidence="9">The sequence shown here is derived from an EMBL/GenBank/DDBJ whole genome shotgun (WGS) entry which is preliminary data.</text>
</comment>
<proteinExistence type="predicted"/>
<dbReference type="Proteomes" id="UP001440984">
    <property type="component" value="Unassembled WGS sequence"/>
</dbReference>
<evidence type="ECO:0000256" key="5">
    <source>
        <dbReference type="ARBA" id="ARBA00022989"/>
    </source>
</evidence>
<dbReference type="EMBL" id="JBDZYD010000001">
    <property type="protein sequence ID" value="MEQ0558089.1"/>
    <property type="molecule type" value="Genomic_DNA"/>
</dbReference>
<gene>
    <name evidence="9" type="ORF">ABJI51_03315</name>
</gene>
<keyword evidence="10" id="KW-1185">Reference proteome</keyword>
<comment type="subcellular location">
    <subcellularLocation>
        <location evidence="1">Membrane</location>
        <topology evidence="1">Multi-pass membrane protein</topology>
    </subcellularLocation>
</comment>
<evidence type="ECO:0000256" key="6">
    <source>
        <dbReference type="ARBA" id="ARBA00023136"/>
    </source>
</evidence>
<feature type="transmembrane region" description="Helical" evidence="7">
    <location>
        <begin position="242"/>
        <end position="261"/>
    </location>
</feature>
<dbReference type="RefSeq" id="WP_348947416.1">
    <property type="nucleotide sequence ID" value="NZ_JBDZYD010000001.1"/>
</dbReference>
<evidence type="ECO:0000256" key="2">
    <source>
        <dbReference type="ARBA" id="ARBA00022448"/>
    </source>
</evidence>
<dbReference type="PANTHER" id="PTHR43495">
    <property type="entry name" value="GABA PERMEASE"/>
    <property type="match status" value="1"/>
</dbReference>
<sequence>MAPPREDGPGLSRTLGSRHLSMIAVGGVIGAGLFVGSGQAIADAGPAVLVTYALAGVLVILVMRMLGEMATADPRTGSFSAYAEEGIGRWAGFSVGWLYWWFWVTTIGVEATAGAAIVHRWMPFLPQWAWVLVLMAVLTLTNLFSVKSYGEFEFWFASIKVAAIVVFVLLGLAAVLGVLPGVEAPGLRNLTGHGGFAPNGYGPVFSAIFVVVFSFFGAEIATIAASESPDPVGAARKAVRSIMWRILVFYLGSIAVVVTLLPYDDASVGKSPYVAVLDLIGLPAAGTVMDVIVLTAVLSCLNSGLYTASRMAFSLSGRGDAPRAWQRISAGGVPRAAVLASTVVGFATVVLNYFVPEQVFSFLLNTSGALAVFIWLAISVTQLRMRRRLAAAHPGGLPLRMWGFPYLTWVAILAMAALLIAMFFDPAGRPQLLASLALTVVVVVVGITRQVRAKQAKSEETDPAPIP</sequence>
<feature type="transmembrane region" description="Helical" evidence="7">
    <location>
        <begin position="47"/>
        <end position="66"/>
    </location>
</feature>
<evidence type="ECO:0000256" key="4">
    <source>
        <dbReference type="ARBA" id="ARBA00022970"/>
    </source>
</evidence>
<organism evidence="9 10">
    <name type="scientific">Amycolatopsis melonis</name>
    <dbReference type="NCBI Taxonomy" id="3156488"/>
    <lineage>
        <taxon>Bacteria</taxon>
        <taxon>Bacillati</taxon>
        <taxon>Actinomycetota</taxon>
        <taxon>Actinomycetes</taxon>
        <taxon>Pseudonocardiales</taxon>
        <taxon>Pseudonocardiaceae</taxon>
        <taxon>Amycolatopsis</taxon>
    </lineage>
</organism>
<evidence type="ECO:0000259" key="8">
    <source>
        <dbReference type="Pfam" id="PF00324"/>
    </source>
</evidence>
<feature type="transmembrane region" description="Helical" evidence="7">
    <location>
        <begin position="158"/>
        <end position="180"/>
    </location>
</feature>
<name>A0ABV0L727_9PSEU</name>
<dbReference type="InterPro" id="IPR004841">
    <property type="entry name" value="AA-permease/SLC12A_dom"/>
</dbReference>
<reference evidence="9 10" key="1">
    <citation type="submission" date="2024-05" db="EMBL/GenBank/DDBJ databases">
        <authorList>
            <person name="Zhao H."/>
            <person name="Xu Y."/>
            <person name="Lin S."/>
            <person name="Spain J.C."/>
            <person name="Zhou N.-Y."/>
        </authorList>
    </citation>
    <scope>NUCLEOTIDE SEQUENCE [LARGE SCALE GENOMIC DNA]</scope>
    <source>
        <strain evidence="9 10">NEAU-NG30</strain>
    </source>
</reference>
<keyword evidence="3 7" id="KW-0812">Transmembrane</keyword>
<keyword evidence="2" id="KW-0813">Transport</keyword>
<evidence type="ECO:0000313" key="9">
    <source>
        <dbReference type="EMBL" id="MEQ0558089.1"/>
    </source>
</evidence>
<keyword evidence="5 7" id="KW-1133">Transmembrane helix</keyword>
<feature type="transmembrane region" description="Helical" evidence="7">
    <location>
        <begin position="361"/>
        <end position="383"/>
    </location>
</feature>
<feature type="transmembrane region" description="Helical" evidence="7">
    <location>
        <begin position="200"/>
        <end position="221"/>
    </location>
</feature>
<evidence type="ECO:0000256" key="1">
    <source>
        <dbReference type="ARBA" id="ARBA00004141"/>
    </source>
</evidence>
<feature type="transmembrane region" description="Helical" evidence="7">
    <location>
        <begin position="404"/>
        <end position="424"/>
    </location>
</feature>
<dbReference type="InterPro" id="IPR004840">
    <property type="entry name" value="Amino_acid_permease_CS"/>
</dbReference>
<dbReference type="Pfam" id="PF00324">
    <property type="entry name" value="AA_permease"/>
    <property type="match status" value="1"/>
</dbReference>
<dbReference type="PANTHER" id="PTHR43495:SF5">
    <property type="entry name" value="GAMMA-AMINOBUTYRIC ACID PERMEASE"/>
    <property type="match status" value="1"/>
</dbReference>
<dbReference type="Gene3D" id="1.20.1740.10">
    <property type="entry name" value="Amino acid/polyamine transporter I"/>
    <property type="match status" value="1"/>
</dbReference>
<feature type="transmembrane region" description="Helical" evidence="7">
    <location>
        <begin position="336"/>
        <end position="355"/>
    </location>
</feature>
<feature type="domain" description="Amino acid permease/ SLC12A" evidence="8">
    <location>
        <begin position="19"/>
        <end position="459"/>
    </location>
</feature>
<keyword evidence="4" id="KW-0029">Amino-acid transport</keyword>
<feature type="transmembrane region" description="Helical" evidence="7">
    <location>
        <begin position="128"/>
        <end position="146"/>
    </location>
</feature>
<accession>A0ABV0L727</accession>
<feature type="transmembrane region" description="Helical" evidence="7">
    <location>
        <begin position="273"/>
        <end position="301"/>
    </location>
</feature>
<dbReference type="PROSITE" id="PS00218">
    <property type="entry name" value="AMINO_ACID_PERMEASE_1"/>
    <property type="match status" value="1"/>
</dbReference>
<protein>
    <submittedName>
        <fullName evidence="9">Amino acid permease</fullName>
    </submittedName>
</protein>
<evidence type="ECO:0000313" key="10">
    <source>
        <dbReference type="Proteomes" id="UP001440984"/>
    </source>
</evidence>
<evidence type="ECO:0000256" key="7">
    <source>
        <dbReference type="SAM" id="Phobius"/>
    </source>
</evidence>
<evidence type="ECO:0000256" key="3">
    <source>
        <dbReference type="ARBA" id="ARBA00022692"/>
    </source>
</evidence>
<feature type="transmembrane region" description="Helical" evidence="7">
    <location>
        <begin position="430"/>
        <end position="448"/>
    </location>
</feature>